<evidence type="ECO:0000256" key="10">
    <source>
        <dbReference type="ARBA" id="ARBA00023136"/>
    </source>
</evidence>
<dbReference type="InterPro" id="IPR011553">
    <property type="entry name" value="Sec62_asco"/>
</dbReference>
<name>A0A4P9ZEL6_9ASCO</name>
<accession>A0A4P9ZEL6</accession>
<protein>
    <recommendedName>
        <fullName evidence="3">Translocation protein SEC62</fullName>
    </recommendedName>
</protein>
<keyword evidence="10 12" id="KW-0472">Membrane</keyword>
<evidence type="ECO:0000256" key="11">
    <source>
        <dbReference type="SAM" id="MobiDB-lite"/>
    </source>
</evidence>
<evidence type="ECO:0000313" key="14">
    <source>
        <dbReference type="Proteomes" id="UP000268321"/>
    </source>
</evidence>
<evidence type="ECO:0000256" key="4">
    <source>
        <dbReference type="ARBA" id="ARBA00022448"/>
    </source>
</evidence>
<dbReference type="PANTHER" id="PTHR12443:SF9">
    <property type="entry name" value="TRANSLOCATION PROTEIN SEC62"/>
    <property type="match status" value="1"/>
</dbReference>
<reference evidence="14" key="1">
    <citation type="journal article" date="2018" name="Nat. Microbiol.">
        <title>Leveraging single-cell genomics to expand the fungal tree of life.</title>
        <authorList>
            <person name="Ahrendt S.R."/>
            <person name="Quandt C.A."/>
            <person name="Ciobanu D."/>
            <person name="Clum A."/>
            <person name="Salamov A."/>
            <person name="Andreopoulos B."/>
            <person name="Cheng J.F."/>
            <person name="Woyke T."/>
            <person name="Pelin A."/>
            <person name="Henrissat B."/>
            <person name="Reynolds N.K."/>
            <person name="Benny G.L."/>
            <person name="Smith M.E."/>
            <person name="James T.Y."/>
            <person name="Grigoriev I.V."/>
        </authorList>
    </citation>
    <scope>NUCLEOTIDE SEQUENCE [LARGE SCALE GENOMIC DNA]</scope>
    <source>
        <strain evidence="14">Baker2002</strain>
    </source>
</reference>
<dbReference type="GO" id="GO:0031204">
    <property type="term" value="P:post-translational protein targeting to membrane, translocation"/>
    <property type="evidence" value="ECO:0007669"/>
    <property type="project" value="TreeGrafter"/>
</dbReference>
<feature type="region of interest" description="Disordered" evidence="11">
    <location>
        <begin position="1"/>
        <end position="23"/>
    </location>
</feature>
<keyword evidence="6" id="KW-0256">Endoplasmic reticulum</keyword>
<evidence type="ECO:0000256" key="7">
    <source>
        <dbReference type="ARBA" id="ARBA00022927"/>
    </source>
</evidence>
<keyword evidence="5 12" id="KW-0812">Transmembrane</keyword>
<keyword evidence="7" id="KW-0653">Protein transport</keyword>
<evidence type="ECO:0000256" key="5">
    <source>
        <dbReference type="ARBA" id="ARBA00022692"/>
    </source>
</evidence>
<organism evidence="13 14">
    <name type="scientific">Metschnikowia bicuspidata</name>
    <dbReference type="NCBI Taxonomy" id="27322"/>
    <lineage>
        <taxon>Eukaryota</taxon>
        <taxon>Fungi</taxon>
        <taxon>Dikarya</taxon>
        <taxon>Ascomycota</taxon>
        <taxon>Saccharomycotina</taxon>
        <taxon>Pichiomycetes</taxon>
        <taxon>Metschnikowiaceae</taxon>
        <taxon>Metschnikowia</taxon>
    </lineage>
</organism>
<dbReference type="NCBIfam" id="TIGR00869">
    <property type="entry name" value="sec62"/>
    <property type="match status" value="1"/>
</dbReference>
<comment type="similarity">
    <text evidence="2">Belongs to the SEC62 family.</text>
</comment>
<feature type="compositionally biased region" description="Polar residues" evidence="11">
    <location>
        <begin position="13"/>
        <end position="23"/>
    </location>
</feature>
<dbReference type="GO" id="GO:0005789">
    <property type="term" value="C:endoplasmic reticulum membrane"/>
    <property type="evidence" value="ECO:0007669"/>
    <property type="project" value="UniProtKB-SubCell"/>
</dbReference>
<dbReference type="AlphaFoldDB" id="A0A4P9ZEL6"/>
<evidence type="ECO:0000256" key="1">
    <source>
        <dbReference type="ARBA" id="ARBA00004477"/>
    </source>
</evidence>
<keyword evidence="14" id="KW-1185">Reference proteome</keyword>
<dbReference type="InterPro" id="IPR004728">
    <property type="entry name" value="Sec62"/>
</dbReference>
<comment type="subcellular location">
    <subcellularLocation>
        <location evidence="1">Endoplasmic reticulum membrane</location>
        <topology evidence="1">Multi-pass membrane protein</topology>
    </subcellularLocation>
</comment>
<feature type="transmembrane region" description="Helical" evidence="12">
    <location>
        <begin position="183"/>
        <end position="212"/>
    </location>
</feature>
<sequence length="294" mass="33249">MSAPDLTAHGNPEGTQVPTNQAPNPLILNVANYARDNADLKARTGLLNNKEDIEFFRLKRLRRVLNSDTYKSKSAVGKNNLLPISSEEDFVKIFVLMIQSRLIIPIEKLHYADIKKVKGWKPNRKKPTLQSSLKATMEPDAYYAWSYNKPNPMMLVYSILMIAGVFLVILFPLWPVFMRTGVWYISMGAMGLLGLLFAIAIVRLIIFVISFLTMHRAFWLFPNLFEDCGVIESFQPLYGWSGDSQKKKKKSKSKSKTGLKIEEVGREDAQATGFQPAATNLAKRSVTLEEVDDK</sequence>
<evidence type="ECO:0000256" key="9">
    <source>
        <dbReference type="ARBA" id="ARBA00023010"/>
    </source>
</evidence>
<dbReference type="EMBL" id="ML004444">
    <property type="protein sequence ID" value="RKP31253.1"/>
    <property type="molecule type" value="Genomic_DNA"/>
</dbReference>
<keyword evidence="8 12" id="KW-1133">Transmembrane helix</keyword>
<dbReference type="PANTHER" id="PTHR12443">
    <property type="entry name" value="TRANSLOCATION PROTEIN SEC62"/>
    <property type="match status" value="1"/>
</dbReference>
<feature type="region of interest" description="Disordered" evidence="11">
    <location>
        <begin position="242"/>
        <end position="271"/>
    </location>
</feature>
<proteinExistence type="inferred from homology"/>
<evidence type="ECO:0000313" key="13">
    <source>
        <dbReference type="EMBL" id="RKP31253.1"/>
    </source>
</evidence>
<feature type="transmembrane region" description="Helical" evidence="12">
    <location>
        <begin position="155"/>
        <end position="177"/>
    </location>
</feature>
<evidence type="ECO:0000256" key="8">
    <source>
        <dbReference type="ARBA" id="ARBA00022989"/>
    </source>
</evidence>
<dbReference type="Pfam" id="PF03839">
    <property type="entry name" value="Sec62"/>
    <property type="match status" value="1"/>
</dbReference>
<evidence type="ECO:0000256" key="3">
    <source>
        <dbReference type="ARBA" id="ARBA00021257"/>
    </source>
</evidence>
<gene>
    <name evidence="13" type="ORF">METBISCDRAFT_14467</name>
</gene>
<keyword evidence="4" id="KW-0813">Transport</keyword>
<dbReference type="OrthoDB" id="200187at2759"/>
<keyword evidence="9" id="KW-0811">Translocation</keyword>
<evidence type="ECO:0000256" key="6">
    <source>
        <dbReference type="ARBA" id="ARBA00022824"/>
    </source>
</evidence>
<evidence type="ECO:0000256" key="2">
    <source>
        <dbReference type="ARBA" id="ARBA00010604"/>
    </source>
</evidence>
<dbReference type="Proteomes" id="UP000268321">
    <property type="component" value="Unassembled WGS sequence"/>
</dbReference>
<evidence type="ECO:0000256" key="12">
    <source>
        <dbReference type="SAM" id="Phobius"/>
    </source>
</evidence>
<feature type="compositionally biased region" description="Basic and acidic residues" evidence="11">
    <location>
        <begin position="259"/>
        <end position="269"/>
    </location>
</feature>
<feature type="compositionally biased region" description="Basic residues" evidence="11">
    <location>
        <begin position="246"/>
        <end position="257"/>
    </location>
</feature>